<sequence>MFDKLRLLTFDLDDTLWATAPVILAAERRLHRWLMLHAPEAAANCSIEVMRKQRLDWMANNPSRAHDLTLVRLKTLETLLDEFGYSPSLAVQGLQVFRQARNQVVPWGDVLPVLKHLRRHYTLVSLTNGNAQVEHTPLKSCFHLSLSAEDVGAAKPHPAMFHEVARRFGLDFGEMLHVGDDWERDILPAARLGMATAWVHRQPLGGQNRKRADLCLFNLYPLRVYLAQQHI</sequence>
<protein>
    <submittedName>
        <fullName evidence="2">HAD family hydrolase</fullName>
    </submittedName>
</protein>
<evidence type="ECO:0000256" key="1">
    <source>
        <dbReference type="ARBA" id="ARBA00022801"/>
    </source>
</evidence>
<dbReference type="SUPFAM" id="SSF56784">
    <property type="entry name" value="HAD-like"/>
    <property type="match status" value="1"/>
</dbReference>
<dbReference type="NCBIfam" id="TIGR01549">
    <property type="entry name" value="HAD-SF-IA-v1"/>
    <property type="match status" value="1"/>
</dbReference>
<proteinExistence type="predicted"/>
<dbReference type="InterPro" id="IPR051540">
    <property type="entry name" value="S-2-haloacid_dehalogenase"/>
</dbReference>
<dbReference type="AlphaFoldDB" id="A0A831WET1"/>
<organism evidence="2">
    <name type="scientific">Thiolapillus brandeum</name>
    <dbReference type="NCBI Taxonomy" id="1076588"/>
    <lineage>
        <taxon>Bacteria</taxon>
        <taxon>Pseudomonadati</taxon>
        <taxon>Pseudomonadota</taxon>
        <taxon>Gammaproteobacteria</taxon>
        <taxon>Chromatiales</taxon>
        <taxon>Sedimenticolaceae</taxon>
        <taxon>Thiolapillus</taxon>
    </lineage>
</organism>
<dbReference type="PRINTS" id="PR00413">
    <property type="entry name" value="HADHALOGNASE"/>
</dbReference>
<reference evidence="2" key="1">
    <citation type="journal article" date="2020" name="mSystems">
        <title>Genome- and Community-Level Interaction Insights into Carbon Utilization and Element Cycling Functions of Hydrothermarchaeota in Hydrothermal Sediment.</title>
        <authorList>
            <person name="Zhou Z."/>
            <person name="Liu Y."/>
            <person name="Xu W."/>
            <person name="Pan J."/>
            <person name="Luo Z.H."/>
            <person name="Li M."/>
        </authorList>
    </citation>
    <scope>NUCLEOTIDE SEQUENCE [LARGE SCALE GENOMIC DNA]</scope>
    <source>
        <strain evidence="2">HyVt-458</strain>
    </source>
</reference>
<dbReference type="NCBIfam" id="TIGR01509">
    <property type="entry name" value="HAD-SF-IA-v3"/>
    <property type="match status" value="1"/>
</dbReference>
<dbReference type="GO" id="GO:0016787">
    <property type="term" value="F:hydrolase activity"/>
    <property type="evidence" value="ECO:0007669"/>
    <property type="project" value="UniProtKB-KW"/>
</dbReference>
<dbReference type="InterPro" id="IPR023214">
    <property type="entry name" value="HAD_sf"/>
</dbReference>
<dbReference type="Proteomes" id="UP000886339">
    <property type="component" value="Unassembled WGS sequence"/>
</dbReference>
<name>A0A831WET1_9GAMM</name>
<dbReference type="SFLD" id="SFLDS00003">
    <property type="entry name" value="Haloacid_Dehalogenase"/>
    <property type="match status" value="1"/>
</dbReference>
<accession>A0A831WET1</accession>
<dbReference type="InterPro" id="IPR006439">
    <property type="entry name" value="HAD-SF_hydro_IA"/>
</dbReference>
<keyword evidence="1 2" id="KW-0378">Hydrolase</keyword>
<dbReference type="PANTHER" id="PTHR43316">
    <property type="entry name" value="HYDROLASE, HALOACID DELAHOGENASE-RELATED"/>
    <property type="match status" value="1"/>
</dbReference>
<dbReference type="EMBL" id="DRLF01000128">
    <property type="protein sequence ID" value="HEC05871.1"/>
    <property type="molecule type" value="Genomic_DNA"/>
</dbReference>
<comment type="caution">
    <text evidence="2">The sequence shown here is derived from an EMBL/GenBank/DDBJ whole genome shotgun (WGS) entry which is preliminary data.</text>
</comment>
<dbReference type="SFLD" id="SFLDG01129">
    <property type="entry name" value="C1.5:_HAD__Beta-PGM__Phosphata"/>
    <property type="match status" value="1"/>
</dbReference>
<dbReference type="Gene3D" id="3.40.50.1000">
    <property type="entry name" value="HAD superfamily/HAD-like"/>
    <property type="match status" value="1"/>
</dbReference>
<dbReference type="Gene3D" id="1.20.120.1600">
    <property type="match status" value="1"/>
</dbReference>
<evidence type="ECO:0000313" key="2">
    <source>
        <dbReference type="EMBL" id="HEC05871.1"/>
    </source>
</evidence>
<dbReference type="InterPro" id="IPR036412">
    <property type="entry name" value="HAD-like_sf"/>
</dbReference>
<dbReference type="Pfam" id="PF00702">
    <property type="entry name" value="Hydrolase"/>
    <property type="match status" value="1"/>
</dbReference>
<gene>
    <name evidence="2" type="ORF">ENJ12_03415</name>
</gene>